<dbReference type="Pfam" id="PF19717">
    <property type="entry name" value="DUF6212"/>
    <property type="match status" value="1"/>
</dbReference>
<name>A0A2S6ND55_9HYPH</name>
<dbReference type="Proteomes" id="UP000239089">
    <property type="component" value="Unassembled WGS sequence"/>
</dbReference>
<dbReference type="OrthoDB" id="7262310at2"/>
<keyword evidence="2" id="KW-1185">Reference proteome</keyword>
<dbReference type="RefSeq" id="WP_104506790.1">
    <property type="nucleotide sequence ID" value="NZ_JACIGC010000005.1"/>
</dbReference>
<comment type="caution">
    <text evidence="1">The sequence shown here is derived from an EMBL/GenBank/DDBJ whole genome shotgun (WGS) entry which is preliminary data.</text>
</comment>
<evidence type="ECO:0000313" key="2">
    <source>
        <dbReference type="Proteomes" id="UP000239089"/>
    </source>
</evidence>
<accession>A0A2S6ND55</accession>
<dbReference type="AlphaFoldDB" id="A0A2S6ND55"/>
<evidence type="ECO:0000313" key="1">
    <source>
        <dbReference type="EMBL" id="PPQ32556.1"/>
    </source>
</evidence>
<organism evidence="1 2">
    <name type="scientific">Rhodoblastus sphagnicola</name>
    <dbReference type="NCBI Taxonomy" id="333368"/>
    <lineage>
        <taxon>Bacteria</taxon>
        <taxon>Pseudomonadati</taxon>
        <taxon>Pseudomonadota</taxon>
        <taxon>Alphaproteobacteria</taxon>
        <taxon>Hyphomicrobiales</taxon>
        <taxon>Rhodoblastaceae</taxon>
        <taxon>Rhodoblastus</taxon>
    </lineage>
</organism>
<dbReference type="InterPro" id="IPR046184">
    <property type="entry name" value="DUF6212"/>
</dbReference>
<protein>
    <submittedName>
        <fullName evidence="1">Uncharacterized protein</fullName>
    </submittedName>
</protein>
<gene>
    <name evidence="1" type="ORF">CCR94_05080</name>
</gene>
<sequence>MAELLVATNDLADFFDASSPAVLVGPAFFAAFRKWESGWRVFAARLDESGDFRVTQDLDRALSPHVDPALWTRAPSFPAHILALLDSAPLALDAFASHLPPPVITVATAEDALARFAALLTGEISANAVALTQARAALSELRRENETLHGVMACALQALGGGPMGAARLVFASGVAAEGGPVHAAPEGRALARQTLSLPLQNLTTISLRIAEARCSSQAWLKVRLLGASAGLIHGSWLIEGDALRPGWLGLDLRFVLGDLMETAQIEIETLLPMGDALALSLDPAETEPFLALQSGGAPVPRGLALRVHRGDFGRRTLAPLYWNGSDIGCSAAFDQMPLRLAPRRWSEIGVIEGAVDFVALGGEPPRPVLALTPEQPATIGLSALNFPGCDVLEIGLTLLRNPAQAIRFLAELRADGVDIDPQPWRRLGGSTDLFVFALEIPSMDSGFDLRLTAELVEGAGPALLELTSIAGLRLQNRPRPRLHPPARAGATRPWEEELRARAPAEICSGVLVDHLLRNADDYAHIDLTVYDLNIEEAFYPAIRFKLVKTGASPALEFRRLPDWPGGFDVWPDLTVDAYGSYVRVRPEAEELDRLLAMMSERDGRMMRTLASALPQIVAMALHDPRLADEDSESWAAAAAQFAELAQVRAATLAREV</sequence>
<proteinExistence type="predicted"/>
<dbReference type="EMBL" id="NHSJ01000038">
    <property type="protein sequence ID" value="PPQ32556.1"/>
    <property type="molecule type" value="Genomic_DNA"/>
</dbReference>
<reference evidence="1 2" key="1">
    <citation type="journal article" date="2018" name="Arch. Microbiol.">
        <title>New insights into the metabolic potential of the phototrophic purple bacterium Rhodopila globiformis DSM 161(T) from its draft genome sequence and evidence for a vanadium-dependent nitrogenase.</title>
        <authorList>
            <person name="Imhoff J.F."/>
            <person name="Rahn T."/>
            <person name="Kunzel S."/>
            <person name="Neulinger S.C."/>
        </authorList>
    </citation>
    <scope>NUCLEOTIDE SEQUENCE [LARGE SCALE GENOMIC DNA]</scope>
    <source>
        <strain evidence="1 2">DSM 16996</strain>
    </source>
</reference>